<evidence type="ECO:0000313" key="3">
    <source>
        <dbReference type="Proteomes" id="UP000008206"/>
    </source>
</evidence>
<keyword evidence="2" id="KW-0614">Plasmid</keyword>
<keyword evidence="3" id="KW-1185">Reference proteome</keyword>
<gene>
    <name evidence="2" type="ordered locus">Cyan7822_6047</name>
</gene>
<dbReference type="OrthoDB" id="468082at2"/>
<dbReference type="NCBIfam" id="NF033591">
    <property type="entry name" value="transpos_IS4_2"/>
    <property type="match status" value="1"/>
</dbReference>
<sequence length="387" mass="46016">MDFLQYYQTYFENTLTSSELLTLKLLIWLLQVHKQVKIERLAACLPIPILYESRRRKIQRFLNLKKLSLTLFWFPLIQLIIQKNFQVQERLILVLDRTQWKNNNIFVISLIWKKRAFPLYWLILNKKGRSSLEEQQAIIKPVLKLLANYSLVILGDREFHGIELAYWLKNLDRKSKNKIHFAFREKGDVNFKKGRNDYQLLKTLVQGPGIKIFLSNVQITKKKGFGQFNLGIYWKRNYLNYKEKEPWFILTNLPSLDETIKYYKKRSGIEAMFKDCKTGGYNLEGSKGNEVRLTNLILLIAIAYTSSALLGRVIKNKGYQKYISRLSEPKRKNKRHSDFWVGLYGDNWIFAVEFCFNFIQEIMIINRHKIFNYQKGMKAYSQISAIY</sequence>
<evidence type="ECO:0000259" key="1">
    <source>
        <dbReference type="Pfam" id="PF01609"/>
    </source>
</evidence>
<name>E0ULR4_GLOV7</name>
<dbReference type="Pfam" id="PF01609">
    <property type="entry name" value="DDE_Tnp_1"/>
    <property type="match status" value="1"/>
</dbReference>
<dbReference type="GO" id="GO:0006313">
    <property type="term" value="P:DNA transposition"/>
    <property type="evidence" value="ECO:0007669"/>
    <property type="project" value="InterPro"/>
</dbReference>
<dbReference type="InterPro" id="IPR002559">
    <property type="entry name" value="Transposase_11"/>
</dbReference>
<geneLocation type="plasmid" evidence="2 3">
    <name>Cy782201</name>
</geneLocation>
<dbReference type="InterPro" id="IPR047658">
    <property type="entry name" value="IS4-like_transpos"/>
</dbReference>
<dbReference type="Proteomes" id="UP000008206">
    <property type="component" value="Plasmid Cy782201"/>
</dbReference>
<dbReference type="InterPro" id="IPR012337">
    <property type="entry name" value="RNaseH-like_sf"/>
</dbReference>
<feature type="domain" description="Transposase IS4-like" evidence="1">
    <location>
        <begin position="140"/>
        <end position="304"/>
    </location>
</feature>
<dbReference type="SUPFAM" id="SSF53098">
    <property type="entry name" value="Ribonuclease H-like"/>
    <property type="match status" value="1"/>
</dbReference>
<dbReference type="AlphaFoldDB" id="E0ULR4"/>
<dbReference type="GO" id="GO:0003677">
    <property type="term" value="F:DNA binding"/>
    <property type="evidence" value="ECO:0007669"/>
    <property type="project" value="InterPro"/>
</dbReference>
<proteinExistence type="predicted"/>
<accession>E0ULR4</accession>
<dbReference type="RefSeq" id="WP_013334644.1">
    <property type="nucleotide sequence ID" value="NC_014533.1"/>
</dbReference>
<protein>
    <submittedName>
        <fullName evidence="2">Transposase IS4 family protein</fullName>
    </submittedName>
</protein>
<dbReference type="GO" id="GO:0004803">
    <property type="term" value="F:transposase activity"/>
    <property type="evidence" value="ECO:0007669"/>
    <property type="project" value="InterPro"/>
</dbReference>
<dbReference type="EMBL" id="CP002199">
    <property type="protein sequence ID" value="ADN17894.1"/>
    <property type="molecule type" value="Genomic_DNA"/>
</dbReference>
<evidence type="ECO:0000313" key="2">
    <source>
        <dbReference type="EMBL" id="ADN17894.1"/>
    </source>
</evidence>
<dbReference type="HOGENOM" id="CLU_060706_0_1_3"/>
<reference evidence="3" key="1">
    <citation type="journal article" date="2011" name="MBio">
        <title>Novel metabolic attributes of the genus Cyanothece, comprising a group of unicellular nitrogen-fixing Cyanobacteria.</title>
        <authorList>
            <person name="Bandyopadhyay A."/>
            <person name="Elvitigala T."/>
            <person name="Welsh E."/>
            <person name="Stockel J."/>
            <person name="Liberton M."/>
            <person name="Min H."/>
            <person name="Sherman L.A."/>
            <person name="Pakrasi H.B."/>
        </authorList>
    </citation>
    <scope>NUCLEOTIDE SEQUENCE [LARGE SCALE GENOMIC DNA]</scope>
    <source>
        <strain evidence="3">PCC 7822</strain>
        <plasmid evidence="3">Cy782201</plasmid>
    </source>
</reference>
<organism evidence="2 3">
    <name type="scientific">Gloeothece verrucosa (strain PCC 7822)</name>
    <name type="common">Cyanothece sp. (strain PCC 7822)</name>
    <dbReference type="NCBI Taxonomy" id="497965"/>
    <lineage>
        <taxon>Bacteria</taxon>
        <taxon>Bacillati</taxon>
        <taxon>Cyanobacteriota</taxon>
        <taxon>Cyanophyceae</taxon>
        <taxon>Oscillatoriophycideae</taxon>
        <taxon>Chroococcales</taxon>
        <taxon>Aphanothecaceae</taxon>
        <taxon>Gloeothece</taxon>
        <taxon>Gloeothece verrucosa</taxon>
    </lineage>
</organism>
<dbReference type="KEGG" id="cyj:Cyan7822_6047"/>